<evidence type="ECO:0000313" key="3">
    <source>
        <dbReference type="Proteomes" id="UP000185639"/>
    </source>
</evidence>
<evidence type="ECO:0008006" key="4">
    <source>
        <dbReference type="Google" id="ProtNLM"/>
    </source>
</evidence>
<feature type="chain" id="PRO_5009943953" description="Cadherin domain-containing protein" evidence="1">
    <location>
        <begin position="24"/>
        <end position="610"/>
    </location>
</feature>
<reference evidence="3" key="1">
    <citation type="submission" date="2017-01" db="EMBL/GenBank/DDBJ databases">
        <authorList>
            <person name="Varghese N."/>
            <person name="Submissions S."/>
        </authorList>
    </citation>
    <scope>NUCLEOTIDE SEQUENCE [LARGE SCALE GENOMIC DNA]</scope>
    <source>
        <strain evidence="3">DSM 24913</strain>
    </source>
</reference>
<sequence>MNQRQRLSSAILLLSLQTLNAYAVECDGIDCPSDNPPQQEDCFDPQDPECPDDGGGFGPTYAVTGADVSTTESQSIVIGDDEDLYDGVVSNPTYEIITQPASGVATLDEDGYILFDPAGAFDALNDGEQQVVAIEYTVNDDDNPDNVQTGFINITVTGEGQTQAEPEEPIEEPSAETTINAGVITQDTLSRDGEFNDGEFVMVWMDTQRLAQGEALVIRNIPNHLKFLEVLSTDLPEGASGDLPFRNEVFGDIYRDDERIIRISPRSGDETSTPVVHVVFLVTATDSEENTALVIERLDSEGLEAASTTVEIPPAKPTKYYLEVARSNSGAILTAWPPATQEEDFVTLEATLSAETGSLTCSDTETLSGNGLLNGNGTATASCSDGIITASNTDARVSAEAPLTLPLAFTSEESTSLVTSGSISFSDASSISLEATAPAPEGAAVEPILIRKSPSYPYAALILTLPDSVEKATNLTVDLLLDPDSSETYPAQFDCSDIPTARTLNGGSLFITCAQNHVHIAFPVDMAVENQPTFEDGLARVDVKFLTSDSDGTATASVMTISKYDEIDSAVAYYEDYTINFEEDKESMGVFAALLALISFGLYRWRKQVS</sequence>
<evidence type="ECO:0000313" key="2">
    <source>
        <dbReference type="EMBL" id="SIT20517.1"/>
    </source>
</evidence>
<accession>A0A1N7QD70</accession>
<evidence type="ECO:0000256" key="1">
    <source>
        <dbReference type="SAM" id="SignalP"/>
    </source>
</evidence>
<name>A0A1N7QD70_9GAMM</name>
<feature type="signal peptide" evidence="1">
    <location>
        <begin position="1"/>
        <end position="23"/>
    </location>
</feature>
<keyword evidence="1" id="KW-0732">Signal</keyword>
<dbReference type="EMBL" id="FTOH01000020">
    <property type="protein sequence ID" value="SIT20517.1"/>
    <property type="molecule type" value="Genomic_DNA"/>
</dbReference>
<keyword evidence="3" id="KW-1185">Reference proteome</keyword>
<proteinExistence type="predicted"/>
<dbReference type="Proteomes" id="UP000185639">
    <property type="component" value="Unassembled WGS sequence"/>
</dbReference>
<dbReference type="OrthoDB" id="5787335at2"/>
<protein>
    <recommendedName>
        <fullName evidence="4">Cadherin domain-containing protein</fullName>
    </recommendedName>
</protein>
<dbReference type="RefSeq" id="WP_076518233.1">
    <property type="nucleotide sequence ID" value="NZ_FTOH01000020.1"/>
</dbReference>
<gene>
    <name evidence="2" type="ORF">SAMN05421686_1203</name>
</gene>
<organism evidence="2 3">
    <name type="scientific">Thalassolituus maritimus</name>
    <dbReference type="NCBI Taxonomy" id="484498"/>
    <lineage>
        <taxon>Bacteria</taxon>
        <taxon>Pseudomonadati</taxon>
        <taxon>Pseudomonadota</taxon>
        <taxon>Gammaproteobacteria</taxon>
        <taxon>Oceanospirillales</taxon>
        <taxon>Oceanospirillaceae</taxon>
        <taxon>Thalassolituus</taxon>
    </lineage>
</organism>
<dbReference type="AlphaFoldDB" id="A0A1N7QD70"/>